<gene>
    <name evidence="2" type="ORF">A2828_01015</name>
</gene>
<protein>
    <recommendedName>
        <fullName evidence="4">Type II secretion system protein GspG C-terminal domain-containing protein</fullName>
    </recommendedName>
</protein>
<evidence type="ECO:0000313" key="3">
    <source>
        <dbReference type="Proteomes" id="UP000178869"/>
    </source>
</evidence>
<evidence type="ECO:0000313" key="2">
    <source>
        <dbReference type="EMBL" id="OHA45976.1"/>
    </source>
</evidence>
<dbReference type="Pfam" id="PF07963">
    <property type="entry name" value="N_methyl"/>
    <property type="match status" value="1"/>
</dbReference>
<dbReference type="AlphaFoldDB" id="A0A1G2PCB4"/>
<dbReference type="InterPro" id="IPR012902">
    <property type="entry name" value="N_methyl_site"/>
</dbReference>
<keyword evidence="1" id="KW-0472">Membrane</keyword>
<name>A0A1G2PCB4_9BACT</name>
<sequence length="162" mass="17138">MNTITTKSKKYQQGFTLIEILVVIGIIAILATIVLVALNPARQFAQARDSQRISNINAILNAIGQRIADNKGIFETGCAAGAIPTTDTDMKSAAGGYDIAPCLVPTYLPAMLFDQKGSSCTGSYTSTAAYDTCYNVVRDATSGRITVKAPGAEITTPLEVTR</sequence>
<dbReference type="PROSITE" id="PS00409">
    <property type="entry name" value="PROKAR_NTER_METHYL"/>
    <property type="match status" value="1"/>
</dbReference>
<dbReference type="SUPFAM" id="SSF54523">
    <property type="entry name" value="Pili subunits"/>
    <property type="match status" value="1"/>
</dbReference>
<organism evidence="2 3">
    <name type="scientific">Candidatus Terrybacteria bacterium RIFCSPHIGHO2_01_FULL_43_35</name>
    <dbReference type="NCBI Taxonomy" id="1802361"/>
    <lineage>
        <taxon>Bacteria</taxon>
        <taxon>Candidatus Terryibacteriota</taxon>
    </lineage>
</organism>
<accession>A0A1G2PCB4</accession>
<reference evidence="2 3" key="1">
    <citation type="journal article" date="2016" name="Nat. Commun.">
        <title>Thousands of microbial genomes shed light on interconnected biogeochemical processes in an aquifer system.</title>
        <authorList>
            <person name="Anantharaman K."/>
            <person name="Brown C.T."/>
            <person name="Hug L.A."/>
            <person name="Sharon I."/>
            <person name="Castelle C.J."/>
            <person name="Probst A.J."/>
            <person name="Thomas B.C."/>
            <person name="Singh A."/>
            <person name="Wilkins M.J."/>
            <person name="Karaoz U."/>
            <person name="Brodie E.L."/>
            <person name="Williams K.H."/>
            <person name="Hubbard S.S."/>
            <person name="Banfield J.F."/>
        </authorList>
    </citation>
    <scope>NUCLEOTIDE SEQUENCE [LARGE SCALE GENOMIC DNA]</scope>
</reference>
<proteinExistence type="predicted"/>
<dbReference type="EMBL" id="MHSR01000024">
    <property type="protein sequence ID" value="OHA45976.1"/>
    <property type="molecule type" value="Genomic_DNA"/>
</dbReference>
<dbReference type="InterPro" id="IPR045584">
    <property type="entry name" value="Pilin-like"/>
</dbReference>
<dbReference type="PANTHER" id="PTHR30093">
    <property type="entry name" value="GENERAL SECRETION PATHWAY PROTEIN G"/>
    <property type="match status" value="1"/>
</dbReference>
<evidence type="ECO:0008006" key="4">
    <source>
        <dbReference type="Google" id="ProtNLM"/>
    </source>
</evidence>
<dbReference type="Gene3D" id="3.30.700.10">
    <property type="entry name" value="Glycoprotein, Type 4 Pilin"/>
    <property type="match status" value="1"/>
</dbReference>
<dbReference type="NCBIfam" id="TIGR02532">
    <property type="entry name" value="IV_pilin_GFxxxE"/>
    <property type="match status" value="1"/>
</dbReference>
<keyword evidence="1" id="KW-1133">Transmembrane helix</keyword>
<evidence type="ECO:0000256" key="1">
    <source>
        <dbReference type="SAM" id="Phobius"/>
    </source>
</evidence>
<comment type="caution">
    <text evidence="2">The sequence shown here is derived from an EMBL/GenBank/DDBJ whole genome shotgun (WGS) entry which is preliminary data.</text>
</comment>
<dbReference type="Proteomes" id="UP000178869">
    <property type="component" value="Unassembled WGS sequence"/>
</dbReference>
<feature type="transmembrane region" description="Helical" evidence="1">
    <location>
        <begin position="15"/>
        <end position="38"/>
    </location>
</feature>
<keyword evidence="1" id="KW-0812">Transmembrane</keyword>